<feature type="compositionally biased region" description="Basic and acidic residues" evidence="1">
    <location>
        <begin position="1"/>
        <end position="11"/>
    </location>
</feature>
<organism evidence="4">
    <name type="scientific">Schistosoma curassoni</name>
    <dbReference type="NCBI Taxonomy" id="6186"/>
    <lineage>
        <taxon>Eukaryota</taxon>
        <taxon>Metazoa</taxon>
        <taxon>Spiralia</taxon>
        <taxon>Lophotrochozoa</taxon>
        <taxon>Platyhelminthes</taxon>
        <taxon>Trematoda</taxon>
        <taxon>Digenea</taxon>
        <taxon>Strigeidida</taxon>
        <taxon>Schistosomatoidea</taxon>
        <taxon>Schistosomatidae</taxon>
        <taxon>Schistosoma</taxon>
    </lineage>
</organism>
<evidence type="ECO:0000256" key="1">
    <source>
        <dbReference type="SAM" id="MobiDB-lite"/>
    </source>
</evidence>
<gene>
    <name evidence="2" type="ORF">SCUD_LOCUS14749</name>
</gene>
<feature type="compositionally biased region" description="Polar residues" evidence="1">
    <location>
        <begin position="12"/>
        <end position="35"/>
    </location>
</feature>
<dbReference type="EMBL" id="UZAK01036984">
    <property type="protein sequence ID" value="VDP57333.1"/>
    <property type="molecule type" value="Genomic_DNA"/>
</dbReference>
<dbReference type="WBParaSite" id="SCUD_0001475201-mRNA-1">
    <property type="protein sequence ID" value="SCUD_0001475201-mRNA-1"/>
    <property type="gene ID" value="SCUD_0001475201"/>
</dbReference>
<dbReference type="AlphaFoldDB" id="A0A183KI94"/>
<evidence type="ECO:0000313" key="3">
    <source>
        <dbReference type="Proteomes" id="UP000279833"/>
    </source>
</evidence>
<sequence>RSNLDSIDRTINRQNSHIHISTRSPLGSPKRSQSHVFVSNGRLNKSGVSKPPRFVSYRSPLESVGKSLKGKEFEDNDDDECLESIYQGRARAVTTSLSAKSMRSNIPCLTTSQHIVSTSFRNTINTVNGSNTEKPIKPPRKLNNNTSSSTETLHKSEKSICSRYYSPTLKSLHHPSTSQHKFPHDIPSQHRGIVKNMISKFQQP</sequence>
<feature type="compositionally biased region" description="Polar residues" evidence="1">
    <location>
        <begin position="142"/>
        <end position="151"/>
    </location>
</feature>
<reference evidence="4" key="1">
    <citation type="submission" date="2016-06" db="UniProtKB">
        <authorList>
            <consortium name="WormBaseParasite"/>
        </authorList>
    </citation>
    <scope>IDENTIFICATION</scope>
</reference>
<dbReference type="STRING" id="6186.A0A183KI94"/>
<keyword evidence="3" id="KW-1185">Reference proteome</keyword>
<evidence type="ECO:0000313" key="4">
    <source>
        <dbReference type="WBParaSite" id="SCUD_0001475201-mRNA-1"/>
    </source>
</evidence>
<feature type="region of interest" description="Disordered" evidence="1">
    <location>
        <begin position="1"/>
        <end position="35"/>
    </location>
</feature>
<proteinExistence type="predicted"/>
<accession>A0A183KI94</accession>
<feature type="region of interest" description="Disordered" evidence="1">
    <location>
        <begin position="128"/>
        <end position="154"/>
    </location>
</feature>
<dbReference type="Proteomes" id="UP000279833">
    <property type="component" value="Unassembled WGS sequence"/>
</dbReference>
<reference evidence="2 3" key="2">
    <citation type="submission" date="2018-11" db="EMBL/GenBank/DDBJ databases">
        <authorList>
            <consortium name="Pathogen Informatics"/>
        </authorList>
    </citation>
    <scope>NUCLEOTIDE SEQUENCE [LARGE SCALE GENOMIC DNA]</scope>
    <source>
        <strain evidence="2">Dakar</strain>
        <strain evidence="3">Dakar, Senegal</strain>
    </source>
</reference>
<name>A0A183KI94_9TREM</name>
<protein>
    <submittedName>
        <fullName evidence="4">Microtubule-associated protein futsch</fullName>
    </submittedName>
</protein>
<evidence type="ECO:0000313" key="2">
    <source>
        <dbReference type="EMBL" id="VDP57333.1"/>
    </source>
</evidence>